<dbReference type="AlphaFoldDB" id="A0A420EI05"/>
<dbReference type="Pfam" id="PF13302">
    <property type="entry name" value="Acetyltransf_3"/>
    <property type="match status" value="1"/>
</dbReference>
<proteinExistence type="predicted"/>
<dbReference type="PROSITE" id="PS51186">
    <property type="entry name" value="GNAT"/>
    <property type="match status" value="1"/>
</dbReference>
<dbReference type="InterPro" id="IPR016181">
    <property type="entry name" value="Acyl_CoA_acyltransferase"/>
</dbReference>
<dbReference type="Gene3D" id="3.40.630.30">
    <property type="match status" value="1"/>
</dbReference>
<dbReference type="PANTHER" id="PTHR43792">
    <property type="entry name" value="GNAT FAMILY, PUTATIVE (AFU_ORTHOLOGUE AFUA_3G00765)-RELATED-RELATED"/>
    <property type="match status" value="1"/>
</dbReference>
<feature type="domain" description="N-acetyltransferase" evidence="1">
    <location>
        <begin position="9"/>
        <end position="164"/>
    </location>
</feature>
<dbReference type="GO" id="GO:0016747">
    <property type="term" value="F:acyltransferase activity, transferring groups other than amino-acyl groups"/>
    <property type="evidence" value="ECO:0007669"/>
    <property type="project" value="InterPro"/>
</dbReference>
<protein>
    <submittedName>
        <fullName evidence="2">N-acetyltransferase</fullName>
    </submittedName>
</protein>
<reference evidence="2 3" key="1">
    <citation type="submission" date="2018-09" db="EMBL/GenBank/DDBJ databases">
        <authorList>
            <person name="Wang Z."/>
        </authorList>
    </citation>
    <scope>NUCLEOTIDE SEQUENCE [LARGE SCALE GENOMIC DNA]</scope>
    <source>
        <strain evidence="2 3">ALS 81</strain>
    </source>
</reference>
<dbReference type="RefSeq" id="WP_120354291.1">
    <property type="nucleotide sequence ID" value="NZ_RAQO01000004.1"/>
</dbReference>
<evidence type="ECO:0000313" key="2">
    <source>
        <dbReference type="EMBL" id="RKF20287.1"/>
    </source>
</evidence>
<dbReference type="InterPro" id="IPR000182">
    <property type="entry name" value="GNAT_dom"/>
</dbReference>
<name>A0A420EI05_9ALTE</name>
<gene>
    <name evidence="2" type="ORF">DBZ36_07545</name>
</gene>
<dbReference type="SUPFAM" id="SSF55729">
    <property type="entry name" value="Acyl-CoA N-acyltransferases (Nat)"/>
    <property type="match status" value="1"/>
</dbReference>
<evidence type="ECO:0000313" key="3">
    <source>
        <dbReference type="Proteomes" id="UP000286482"/>
    </source>
</evidence>
<dbReference type="EMBL" id="RAQO01000004">
    <property type="protein sequence ID" value="RKF20287.1"/>
    <property type="molecule type" value="Genomic_DNA"/>
</dbReference>
<dbReference type="OrthoDB" id="9801656at2"/>
<keyword evidence="2" id="KW-0808">Transferase</keyword>
<organism evidence="2 3">
    <name type="scientific">Alginatibacterium sediminis</name>
    <dbReference type="NCBI Taxonomy" id="2164068"/>
    <lineage>
        <taxon>Bacteria</taxon>
        <taxon>Pseudomonadati</taxon>
        <taxon>Pseudomonadota</taxon>
        <taxon>Gammaproteobacteria</taxon>
        <taxon>Alteromonadales</taxon>
        <taxon>Alteromonadaceae</taxon>
        <taxon>Alginatibacterium</taxon>
    </lineage>
</organism>
<keyword evidence="3" id="KW-1185">Reference proteome</keyword>
<accession>A0A420EI05</accession>
<evidence type="ECO:0000259" key="1">
    <source>
        <dbReference type="PROSITE" id="PS51186"/>
    </source>
</evidence>
<sequence length="193" mass="22393">MFELQTEQLIIRDMTLDDETAFVDLSQDQKYQRFYSEPDCEADKYRQLCKLFVEQSKEQPRQSYQLAIEHKFSGDFIGTVCLRLEPDRQASIGCGLARAYQGNGLIHEAAKALICFGFDKLGVHRVYAETISENKAALRLCKSLGLQQEAHFREHRYFKGQWWDTIVLALRQSEWSQFQVDQNCTNPSLKTPV</sequence>
<dbReference type="Proteomes" id="UP000286482">
    <property type="component" value="Unassembled WGS sequence"/>
</dbReference>
<dbReference type="InterPro" id="IPR051531">
    <property type="entry name" value="N-acetyltransferase"/>
</dbReference>
<comment type="caution">
    <text evidence="2">The sequence shown here is derived from an EMBL/GenBank/DDBJ whole genome shotgun (WGS) entry which is preliminary data.</text>
</comment>